<feature type="region of interest" description="Disordered" evidence="4">
    <location>
        <begin position="465"/>
        <end position="516"/>
    </location>
</feature>
<feature type="domain" description="HTH myb-type" evidence="7">
    <location>
        <begin position="102"/>
        <end position="149"/>
    </location>
</feature>
<proteinExistence type="predicted"/>
<evidence type="ECO:0000256" key="2">
    <source>
        <dbReference type="ARBA" id="ARBA00022771"/>
    </source>
</evidence>
<dbReference type="SUPFAM" id="SSF57850">
    <property type="entry name" value="RING/U-box"/>
    <property type="match status" value="1"/>
</dbReference>
<dbReference type="WBParaSite" id="TREG1_54480.1">
    <property type="protein sequence ID" value="TREG1_54480.1"/>
    <property type="gene ID" value="TREG1_54480"/>
</dbReference>
<accession>A0AA85JYB0</accession>
<evidence type="ECO:0000259" key="5">
    <source>
        <dbReference type="PROSITE" id="PS50090"/>
    </source>
</evidence>
<keyword evidence="1" id="KW-0479">Metal-binding</keyword>
<dbReference type="Pfam" id="PF22941">
    <property type="entry name" value="TADA2A-like_3rd"/>
    <property type="match status" value="1"/>
</dbReference>
<sequence>MGIEKTDIIPWYTPHSCCRFLKFRFEILTRVKRDVLSKMLEENVCSNCLKQSDVHLVCLECSHVQLCIPCYCYGAESGMHKKNHGYRIARATLLPNSVLEGWSSEEELNLLEALEQYGIGNWEDIAIKVETKSADECMRHYCNRYLNEVFGLELLNDNKYSSRITDHTNYNIVSSPVQSSYSTYIDIEDQQLLGYMPNRGDFERDYDNDAESILCRLHPSFSHDDLEDALKVAQVNIYMQRLRERQRRKEIACEHSLIPHILAFILNKRVKKRAPVGDVIIEDTPIKKRPRGRPRSVNKLLLQSKLVNKTTPVTRISNIHESANKDPGNKPPPNSWLAAPFILQSSGPTKGAPIIVNTPSDVTSDHHMTNECKGEYTSTNCKIRTGNSIGDFNGFYLNEKLKPFLRYFTGMQGKHFIENLYKEELIKHEIKYLLELRAKGRTQFMSMKIKFPLFKSSVYHHLRNRSITDQPAEQTTTTITSSGHGNGRDQQQQQQQQHSRRFYQVKKKRRRHTNTPWYMKVQRRVKQYK</sequence>
<dbReference type="PROSITE" id="PS51294">
    <property type="entry name" value="HTH_MYB"/>
    <property type="match status" value="1"/>
</dbReference>
<evidence type="ECO:0008006" key="10">
    <source>
        <dbReference type="Google" id="ProtNLM"/>
    </source>
</evidence>
<dbReference type="InterPro" id="IPR001005">
    <property type="entry name" value="SANT/Myb"/>
</dbReference>
<evidence type="ECO:0000256" key="3">
    <source>
        <dbReference type="ARBA" id="ARBA00022833"/>
    </source>
</evidence>
<keyword evidence="2" id="KW-0863">Zinc-finger</keyword>
<reference evidence="8" key="1">
    <citation type="submission" date="2022-06" db="EMBL/GenBank/DDBJ databases">
        <authorList>
            <person name="Berger JAMES D."/>
            <person name="Berger JAMES D."/>
        </authorList>
    </citation>
    <scope>NUCLEOTIDE SEQUENCE [LARGE SCALE GENOMIC DNA]</scope>
</reference>
<reference evidence="9" key="2">
    <citation type="submission" date="2023-11" db="UniProtKB">
        <authorList>
            <consortium name="WormBaseParasite"/>
        </authorList>
    </citation>
    <scope>IDENTIFICATION</scope>
</reference>
<feature type="domain" description="Myb-like" evidence="5">
    <location>
        <begin position="102"/>
        <end position="145"/>
    </location>
</feature>
<evidence type="ECO:0000256" key="1">
    <source>
        <dbReference type="ARBA" id="ARBA00022723"/>
    </source>
</evidence>
<keyword evidence="8" id="KW-1185">Reference proteome</keyword>
<name>A0AA85JYB0_TRIRE</name>
<evidence type="ECO:0000259" key="6">
    <source>
        <dbReference type="PROSITE" id="PS51293"/>
    </source>
</evidence>
<dbReference type="PANTHER" id="PTHR12374:SF20">
    <property type="entry name" value="TRANSCRIPTIONAL ADAPTER 2-ALPHA"/>
    <property type="match status" value="1"/>
</dbReference>
<dbReference type="InterPro" id="IPR009057">
    <property type="entry name" value="Homeodomain-like_sf"/>
</dbReference>
<evidence type="ECO:0000259" key="7">
    <source>
        <dbReference type="PROSITE" id="PS51294"/>
    </source>
</evidence>
<evidence type="ECO:0000313" key="8">
    <source>
        <dbReference type="Proteomes" id="UP000050795"/>
    </source>
</evidence>
<organism evidence="8 9">
    <name type="scientific">Trichobilharzia regenti</name>
    <name type="common">Nasal bird schistosome</name>
    <dbReference type="NCBI Taxonomy" id="157069"/>
    <lineage>
        <taxon>Eukaryota</taxon>
        <taxon>Metazoa</taxon>
        <taxon>Spiralia</taxon>
        <taxon>Lophotrochozoa</taxon>
        <taxon>Platyhelminthes</taxon>
        <taxon>Trematoda</taxon>
        <taxon>Digenea</taxon>
        <taxon>Strigeidida</taxon>
        <taxon>Schistosomatoidea</taxon>
        <taxon>Schistosomatidae</taxon>
        <taxon>Trichobilharzia</taxon>
    </lineage>
</organism>
<protein>
    <recommendedName>
        <fullName evidence="10">SANT domain-containing protein</fullName>
    </recommendedName>
</protein>
<dbReference type="Pfam" id="PF25299">
    <property type="entry name" value="ZZ_ADA2"/>
    <property type="match status" value="1"/>
</dbReference>
<dbReference type="InterPro" id="IPR017930">
    <property type="entry name" value="Myb_dom"/>
</dbReference>
<keyword evidence="3" id="KW-0862">Zinc</keyword>
<dbReference type="Gene3D" id="1.10.10.60">
    <property type="entry name" value="Homeodomain-like"/>
    <property type="match status" value="1"/>
</dbReference>
<dbReference type="InterPro" id="IPR055141">
    <property type="entry name" value="TADA2A_B-like_dom"/>
</dbReference>
<dbReference type="PANTHER" id="PTHR12374">
    <property type="entry name" value="TRANSCRIPTIONAL ADAPTOR 2 ADA2 -RELATED"/>
    <property type="match status" value="1"/>
</dbReference>
<dbReference type="GO" id="GO:0070461">
    <property type="term" value="C:SAGA-type complex"/>
    <property type="evidence" value="ECO:0007669"/>
    <property type="project" value="UniProtKB-ARBA"/>
</dbReference>
<dbReference type="GO" id="GO:0008270">
    <property type="term" value="F:zinc ion binding"/>
    <property type="evidence" value="ECO:0007669"/>
    <property type="project" value="UniProtKB-KW"/>
</dbReference>
<dbReference type="PROSITE" id="PS51293">
    <property type="entry name" value="SANT"/>
    <property type="match status" value="1"/>
</dbReference>
<dbReference type="Pfam" id="PF00249">
    <property type="entry name" value="Myb_DNA-binding"/>
    <property type="match status" value="1"/>
</dbReference>
<evidence type="ECO:0000313" key="9">
    <source>
        <dbReference type="WBParaSite" id="TREG1_54480.1"/>
    </source>
</evidence>
<feature type="compositionally biased region" description="Polar residues" evidence="4">
    <location>
        <begin position="465"/>
        <end position="483"/>
    </location>
</feature>
<dbReference type="Proteomes" id="UP000050795">
    <property type="component" value="Unassembled WGS sequence"/>
</dbReference>
<evidence type="ECO:0000256" key="4">
    <source>
        <dbReference type="SAM" id="MobiDB-lite"/>
    </source>
</evidence>
<dbReference type="SMART" id="SM00717">
    <property type="entry name" value="SANT"/>
    <property type="match status" value="1"/>
</dbReference>
<dbReference type="GO" id="GO:0006338">
    <property type="term" value="P:chromatin remodeling"/>
    <property type="evidence" value="ECO:0007669"/>
    <property type="project" value="TreeGrafter"/>
</dbReference>
<dbReference type="GO" id="GO:0003682">
    <property type="term" value="F:chromatin binding"/>
    <property type="evidence" value="ECO:0007669"/>
    <property type="project" value="TreeGrafter"/>
</dbReference>
<dbReference type="CDD" id="cd00167">
    <property type="entry name" value="SANT"/>
    <property type="match status" value="1"/>
</dbReference>
<dbReference type="InterPro" id="IPR000433">
    <property type="entry name" value="Znf_ZZ"/>
</dbReference>
<dbReference type="GO" id="GO:0003713">
    <property type="term" value="F:transcription coactivator activity"/>
    <property type="evidence" value="ECO:0007669"/>
    <property type="project" value="TreeGrafter"/>
</dbReference>
<dbReference type="GO" id="GO:0005634">
    <property type="term" value="C:nucleus"/>
    <property type="evidence" value="ECO:0007669"/>
    <property type="project" value="TreeGrafter"/>
</dbReference>
<dbReference type="GO" id="GO:0006357">
    <property type="term" value="P:regulation of transcription by RNA polymerase II"/>
    <property type="evidence" value="ECO:0007669"/>
    <property type="project" value="TreeGrafter"/>
</dbReference>
<feature type="domain" description="SANT" evidence="6">
    <location>
        <begin position="97"/>
        <end position="149"/>
    </location>
</feature>
<feature type="compositionally biased region" description="Basic residues" evidence="4">
    <location>
        <begin position="498"/>
        <end position="513"/>
    </location>
</feature>
<dbReference type="PROSITE" id="PS50090">
    <property type="entry name" value="MYB_LIKE"/>
    <property type="match status" value="1"/>
</dbReference>
<dbReference type="AlphaFoldDB" id="A0AA85JYB0"/>
<dbReference type="InterPro" id="IPR017884">
    <property type="entry name" value="SANT_dom"/>
</dbReference>
<dbReference type="SUPFAM" id="SSF46689">
    <property type="entry name" value="Homeodomain-like"/>
    <property type="match status" value="1"/>
</dbReference>